<dbReference type="InterPro" id="IPR026334">
    <property type="entry name" value="FxSxx-COOH"/>
</dbReference>
<sequence>MTHGRSPPVPLVPSFPTRPAPHPQIQPVPGIDEREESLRRGRWQETWHRCAGNQVSTVSEGPGGGIRPAGRAPSACRRDAGSRRTESTVLLYGRQLAGQARLEDRGPLRRSRMDRSLIGFESWLPDMTGVGLDAIGAVDSPGLRRALARLDREAAQVSAPRTGFNSSLAFTSAWSAL</sequence>
<dbReference type="NCBIfam" id="TIGR04268">
    <property type="entry name" value="FxSxx-COOH"/>
    <property type="match status" value="1"/>
</dbReference>
<accession>A0A4S5B5D6</accession>
<feature type="region of interest" description="Disordered" evidence="1">
    <location>
        <begin position="54"/>
        <end position="84"/>
    </location>
</feature>
<reference evidence="2 3" key="1">
    <citation type="submission" date="2019-04" db="EMBL/GenBank/DDBJ databases">
        <title>Draft genome sequences for three unisolated Alnus-infective Frankia Sp+ strains, AgTrS, AiOr and AvVan, the first sequenced Frankia strains able to sporulate in-planta.</title>
        <authorList>
            <person name="Bethencourt L."/>
            <person name="Vautrin F."/>
            <person name="Taib N."/>
            <person name="Dubost A."/>
            <person name="Castro-Garcia L."/>
            <person name="Imbaud O."/>
            <person name="Abrouk D."/>
            <person name="Fournier P."/>
            <person name="Briolay J."/>
            <person name="Nguyen A."/>
            <person name="Normand P."/>
            <person name="Fernandez M.P."/>
            <person name="Brochier-Armanet C."/>
            <person name="Herrera-Belaroussi A."/>
        </authorList>
    </citation>
    <scope>NUCLEOTIDE SEQUENCE [LARGE SCALE GENOMIC DNA]</scope>
    <source>
        <strain evidence="2 3">AvVan</strain>
    </source>
</reference>
<comment type="caution">
    <text evidence="2">The sequence shown here is derived from an EMBL/GenBank/DDBJ whole genome shotgun (WGS) entry which is preliminary data.</text>
</comment>
<dbReference type="Proteomes" id="UP000305282">
    <property type="component" value="Unassembled WGS sequence"/>
</dbReference>
<keyword evidence="3" id="KW-1185">Reference proteome</keyword>
<organism evidence="2 3">
    <name type="scientific">Candidatus Frankia alpina</name>
    <dbReference type="NCBI Taxonomy" id="2699483"/>
    <lineage>
        <taxon>Bacteria</taxon>
        <taxon>Bacillati</taxon>
        <taxon>Actinomycetota</taxon>
        <taxon>Actinomycetes</taxon>
        <taxon>Frankiales</taxon>
        <taxon>Frankiaceae</taxon>
        <taxon>Frankia</taxon>
    </lineage>
</organism>
<protein>
    <submittedName>
        <fullName evidence="2">FXSXX-COOH protein</fullName>
    </submittedName>
</protein>
<evidence type="ECO:0000313" key="2">
    <source>
        <dbReference type="EMBL" id="THJ27114.1"/>
    </source>
</evidence>
<evidence type="ECO:0000313" key="3">
    <source>
        <dbReference type="Proteomes" id="UP000305282"/>
    </source>
</evidence>
<name>A0A4S5B5D6_9ACTN</name>
<feature type="compositionally biased region" description="Pro residues" evidence="1">
    <location>
        <begin position="7"/>
        <end position="26"/>
    </location>
</feature>
<gene>
    <name evidence="2" type="primary">fxsA</name>
    <name evidence="2" type="ORF">E7Y31_23050</name>
</gene>
<proteinExistence type="predicted"/>
<evidence type="ECO:0000256" key="1">
    <source>
        <dbReference type="SAM" id="MobiDB-lite"/>
    </source>
</evidence>
<dbReference type="OrthoDB" id="10000031at2"/>
<feature type="region of interest" description="Disordered" evidence="1">
    <location>
        <begin position="1"/>
        <end position="40"/>
    </location>
</feature>
<dbReference type="AlphaFoldDB" id="A0A4S5B5D6"/>
<dbReference type="EMBL" id="SSXH01001058">
    <property type="protein sequence ID" value="THJ27114.1"/>
    <property type="molecule type" value="Genomic_DNA"/>
</dbReference>